<proteinExistence type="predicted"/>
<comment type="caution">
    <text evidence="2">The sequence shown here is derived from an EMBL/GenBank/DDBJ whole genome shotgun (WGS) entry which is preliminary data.</text>
</comment>
<organism evidence="2 3">
    <name type="scientific">Deinococcus rufus</name>
    <dbReference type="NCBI Taxonomy" id="2136097"/>
    <lineage>
        <taxon>Bacteria</taxon>
        <taxon>Thermotogati</taxon>
        <taxon>Deinococcota</taxon>
        <taxon>Deinococci</taxon>
        <taxon>Deinococcales</taxon>
        <taxon>Deinococcaceae</taxon>
        <taxon>Deinococcus</taxon>
    </lineage>
</organism>
<evidence type="ECO:0000313" key="3">
    <source>
        <dbReference type="Proteomes" id="UP001595803"/>
    </source>
</evidence>
<gene>
    <name evidence="2" type="ORF">ACFOSB_06065</name>
</gene>
<feature type="chain" id="PRO_5046516594" evidence="1">
    <location>
        <begin position="22"/>
        <end position="236"/>
    </location>
</feature>
<name>A0ABV7Z567_9DEIO</name>
<feature type="signal peptide" evidence="1">
    <location>
        <begin position="1"/>
        <end position="21"/>
    </location>
</feature>
<protein>
    <submittedName>
        <fullName evidence="2">Uncharacterized protein</fullName>
    </submittedName>
</protein>
<dbReference type="RefSeq" id="WP_322474187.1">
    <property type="nucleotide sequence ID" value="NZ_JBHRZG010000006.1"/>
</dbReference>
<keyword evidence="1" id="KW-0732">Signal</keyword>
<dbReference type="EMBL" id="JBHRZG010000006">
    <property type="protein sequence ID" value="MFC3832418.1"/>
    <property type="molecule type" value="Genomic_DNA"/>
</dbReference>
<reference evidence="3" key="1">
    <citation type="journal article" date="2019" name="Int. J. Syst. Evol. Microbiol.">
        <title>The Global Catalogue of Microorganisms (GCM) 10K type strain sequencing project: providing services to taxonomists for standard genome sequencing and annotation.</title>
        <authorList>
            <consortium name="The Broad Institute Genomics Platform"/>
            <consortium name="The Broad Institute Genome Sequencing Center for Infectious Disease"/>
            <person name="Wu L."/>
            <person name="Ma J."/>
        </authorList>
    </citation>
    <scope>NUCLEOTIDE SEQUENCE [LARGE SCALE GENOMIC DNA]</scope>
    <source>
        <strain evidence="3">CCTCC AB 2017081</strain>
    </source>
</reference>
<evidence type="ECO:0000256" key="1">
    <source>
        <dbReference type="SAM" id="SignalP"/>
    </source>
</evidence>
<dbReference type="Proteomes" id="UP001595803">
    <property type="component" value="Unassembled WGS sequence"/>
</dbReference>
<keyword evidence="3" id="KW-1185">Reference proteome</keyword>
<accession>A0ABV7Z567</accession>
<sequence length="236" mass="25701">MKAAFFLLPLLLLSATPSAQGSPAMPPLASGWQARLSSMLPGAGQPADIMSRQPSISVVDLQRRVVNVQGDPAALNRVLSDVQSGVKPTYDKRLNITPDEFARYLVFQQVLKPAGRSIRLPVARDASRVSFGDTADLRGVLKGVYIDLKTGEVHSPEGYSARPVNVPPSLAPDSTLRVLNGFLWKVKGNDSRVGTGVNGTLNLLQLEDGQIILSYKRTSMIRNVLNQGEIILRYRR</sequence>
<evidence type="ECO:0000313" key="2">
    <source>
        <dbReference type="EMBL" id="MFC3832418.1"/>
    </source>
</evidence>